<dbReference type="AlphaFoldDB" id="A0A409XIV5"/>
<dbReference type="Proteomes" id="UP000283269">
    <property type="component" value="Unassembled WGS sequence"/>
</dbReference>
<dbReference type="GO" id="GO:0005737">
    <property type="term" value="C:cytoplasm"/>
    <property type="evidence" value="ECO:0007669"/>
    <property type="project" value="TreeGrafter"/>
</dbReference>
<dbReference type="Gene3D" id="3.60.130.10">
    <property type="entry name" value="Clavaminate synthase-like"/>
    <property type="match status" value="1"/>
</dbReference>
<dbReference type="InParanoid" id="A0A409XIV5"/>
<evidence type="ECO:0000313" key="11">
    <source>
        <dbReference type="EMBL" id="PPQ90705.1"/>
    </source>
</evidence>
<dbReference type="PANTHER" id="PTHR30468:SF1">
    <property type="entry name" value="ALPHA-KETOGLUTARATE-DEPENDENT SULFONATE DIOXYGENASE"/>
    <property type="match status" value="1"/>
</dbReference>
<dbReference type="STRING" id="93625.A0A409XIV5"/>
<evidence type="ECO:0000256" key="3">
    <source>
        <dbReference type="ARBA" id="ARBA00022525"/>
    </source>
</evidence>
<keyword evidence="8" id="KW-0560">Oxidoreductase</keyword>
<dbReference type="GO" id="GO:0005604">
    <property type="term" value="C:basement membrane"/>
    <property type="evidence" value="ECO:0007669"/>
    <property type="project" value="UniProtKB-SubCell"/>
</dbReference>
<keyword evidence="6" id="KW-0084">Basement membrane</keyword>
<comment type="subcellular location">
    <subcellularLocation>
        <location evidence="1">Secreted</location>
        <location evidence="1">Extracellular space</location>
        <location evidence="1">Extracellular matrix</location>
        <location evidence="1">Basement membrane</location>
    </subcellularLocation>
</comment>
<evidence type="ECO:0000256" key="8">
    <source>
        <dbReference type="ARBA" id="ARBA00023002"/>
    </source>
</evidence>
<gene>
    <name evidence="11" type="ORF">CVT25_005013</name>
</gene>
<evidence type="ECO:0000313" key="12">
    <source>
        <dbReference type="Proteomes" id="UP000283269"/>
    </source>
</evidence>
<dbReference type="GO" id="GO:0016706">
    <property type="term" value="F:2-oxoglutarate-dependent dioxygenase activity"/>
    <property type="evidence" value="ECO:0007669"/>
    <property type="project" value="TreeGrafter"/>
</dbReference>
<dbReference type="InterPro" id="IPR051323">
    <property type="entry name" value="AtsK-like"/>
</dbReference>
<keyword evidence="7" id="KW-0223">Dioxygenase</keyword>
<dbReference type="GO" id="GO:0046872">
    <property type="term" value="F:metal ion binding"/>
    <property type="evidence" value="ECO:0007669"/>
    <property type="project" value="UniProtKB-KW"/>
</dbReference>
<evidence type="ECO:0000256" key="5">
    <source>
        <dbReference type="ARBA" id="ARBA00022723"/>
    </source>
</evidence>
<name>A0A409XIV5_PSICY</name>
<keyword evidence="4" id="KW-0272">Extracellular matrix</keyword>
<evidence type="ECO:0000256" key="1">
    <source>
        <dbReference type="ARBA" id="ARBA00004302"/>
    </source>
</evidence>
<keyword evidence="12" id="KW-1185">Reference proteome</keyword>
<dbReference type="InterPro" id="IPR013015">
    <property type="entry name" value="Laminin_IV_B"/>
</dbReference>
<organism evidence="11 12">
    <name type="scientific">Psilocybe cyanescens</name>
    <dbReference type="NCBI Taxonomy" id="93625"/>
    <lineage>
        <taxon>Eukaryota</taxon>
        <taxon>Fungi</taxon>
        <taxon>Dikarya</taxon>
        <taxon>Basidiomycota</taxon>
        <taxon>Agaricomycotina</taxon>
        <taxon>Agaricomycetes</taxon>
        <taxon>Agaricomycetidae</taxon>
        <taxon>Agaricales</taxon>
        <taxon>Agaricineae</taxon>
        <taxon>Strophariaceae</taxon>
        <taxon>Psilocybe</taxon>
    </lineage>
</organism>
<evidence type="ECO:0000256" key="2">
    <source>
        <dbReference type="ARBA" id="ARBA00005896"/>
    </source>
</evidence>
<dbReference type="OrthoDB" id="10257314at2759"/>
<feature type="domain" description="Laminin IV type B" evidence="10">
    <location>
        <begin position="245"/>
        <end position="372"/>
    </location>
</feature>
<proteinExistence type="inferred from homology"/>
<evidence type="ECO:0000256" key="7">
    <source>
        <dbReference type="ARBA" id="ARBA00022964"/>
    </source>
</evidence>
<comment type="caution">
    <text evidence="11">The sequence shown here is derived from an EMBL/GenBank/DDBJ whole genome shotgun (WGS) entry which is preliminary data.</text>
</comment>
<dbReference type="InterPro" id="IPR003819">
    <property type="entry name" value="TauD/TfdA-like"/>
</dbReference>
<sequence>MAPSVSQIEPVVSDPIQAAKQNLKATEAVKTEEVNEVKAEVAAKGPSYPSYLPHLDVTEKFPPLELFDHVDPGSRADRKKPHLLTPNVKTTHISPYLGTEVEGIQLSSLGKEGLDELALLVAERKVVVFRDQDFKDLGPERQIEIAKHFGPIHVHPTSGNVKGFPEFHVVYRDAQHDIFQEYAGSNRANHTSWHSDVSYERQPPGTTFFFILDQPEVGGGDTLFLSQVEAYNRLSPEFKKRLEGLKALHSAVYQAEFSRKRNGPVRREPVETEHPLVRVHPVTGEKALYVNQGFTRHIVGFKSEESEYLLKFLFDHISKGADFQIRARYEPGTVVVWDNRVTAHSAIPDFSPTFRRHAVRLTPQAEVPTEKL</sequence>
<keyword evidence="3" id="KW-0964">Secreted</keyword>
<dbReference type="PROSITE" id="PS51116">
    <property type="entry name" value="LAMININ_IVB"/>
    <property type="match status" value="1"/>
</dbReference>
<keyword evidence="9" id="KW-0408">Iron</keyword>
<evidence type="ECO:0000256" key="9">
    <source>
        <dbReference type="ARBA" id="ARBA00023004"/>
    </source>
</evidence>
<protein>
    <recommendedName>
        <fullName evidence="10">Laminin IV type B domain-containing protein</fullName>
    </recommendedName>
</protein>
<keyword evidence="5" id="KW-0479">Metal-binding</keyword>
<dbReference type="EMBL" id="NHYD01001552">
    <property type="protein sequence ID" value="PPQ90705.1"/>
    <property type="molecule type" value="Genomic_DNA"/>
</dbReference>
<dbReference type="FunFam" id="3.60.130.10:FF:000003">
    <property type="entry name" value="Alpha-ketoglutarate-dependent taurine dioxygenase"/>
    <property type="match status" value="1"/>
</dbReference>
<dbReference type="InterPro" id="IPR042098">
    <property type="entry name" value="TauD-like_sf"/>
</dbReference>
<evidence type="ECO:0000256" key="6">
    <source>
        <dbReference type="ARBA" id="ARBA00022869"/>
    </source>
</evidence>
<reference evidence="11 12" key="1">
    <citation type="journal article" date="2018" name="Evol. Lett.">
        <title>Horizontal gene cluster transfer increased hallucinogenic mushroom diversity.</title>
        <authorList>
            <person name="Reynolds H.T."/>
            <person name="Vijayakumar V."/>
            <person name="Gluck-Thaler E."/>
            <person name="Korotkin H.B."/>
            <person name="Matheny P.B."/>
            <person name="Slot J.C."/>
        </authorList>
    </citation>
    <scope>NUCLEOTIDE SEQUENCE [LARGE SCALE GENOMIC DNA]</scope>
    <source>
        <strain evidence="11 12">2631</strain>
    </source>
</reference>
<dbReference type="PANTHER" id="PTHR30468">
    <property type="entry name" value="ALPHA-KETOGLUTARATE-DEPENDENT SULFONATE DIOXYGENASE"/>
    <property type="match status" value="1"/>
</dbReference>
<comment type="similarity">
    <text evidence="2">Belongs to the TfdA dioxygenase family.</text>
</comment>
<dbReference type="SUPFAM" id="SSF51197">
    <property type="entry name" value="Clavaminate synthase-like"/>
    <property type="match status" value="1"/>
</dbReference>
<dbReference type="Pfam" id="PF02668">
    <property type="entry name" value="TauD"/>
    <property type="match status" value="1"/>
</dbReference>
<accession>A0A409XIV5</accession>
<evidence type="ECO:0000256" key="4">
    <source>
        <dbReference type="ARBA" id="ARBA00022530"/>
    </source>
</evidence>
<evidence type="ECO:0000259" key="10">
    <source>
        <dbReference type="PROSITE" id="PS51116"/>
    </source>
</evidence>